<evidence type="ECO:0000256" key="1">
    <source>
        <dbReference type="SAM" id="MobiDB-lite"/>
    </source>
</evidence>
<accession>V4BAL3</accession>
<feature type="signal peptide" evidence="2">
    <location>
        <begin position="1"/>
        <end position="19"/>
    </location>
</feature>
<gene>
    <name evidence="3" type="ORF">LOTGIDRAFT_235610</name>
</gene>
<keyword evidence="4" id="KW-1185">Reference proteome</keyword>
<feature type="compositionally biased region" description="Low complexity" evidence="1">
    <location>
        <begin position="193"/>
        <end position="213"/>
    </location>
</feature>
<feature type="chain" id="PRO_5004717921" evidence="2">
    <location>
        <begin position="20"/>
        <end position="557"/>
    </location>
</feature>
<evidence type="ECO:0000313" key="4">
    <source>
        <dbReference type="Proteomes" id="UP000030746"/>
    </source>
</evidence>
<feature type="compositionally biased region" description="Polar residues" evidence="1">
    <location>
        <begin position="214"/>
        <end position="233"/>
    </location>
</feature>
<dbReference type="Proteomes" id="UP000030746">
    <property type="component" value="Unassembled WGS sequence"/>
</dbReference>
<organism evidence="3 4">
    <name type="scientific">Lottia gigantea</name>
    <name type="common">Giant owl limpet</name>
    <dbReference type="NCBI Taxonomy" id="225164"/>
    <lineage>
        <taxon>Eukaryota</taxon>
        <taxon>Metazoa</taxon>
        <taxon>Spiralia</taxon>
        <taxon>Lophotrochozoa</taxon>
        <taxon>Mollusca</taxon>
        <taxon>Gastropoda</taxon>
        <taxon>Patellogastropoda</taxon>
        <taxon>Lottioidea</taxon>
        <taxon>Lottiidae</taxon>
        <taxon>Lottia</taxon>
    </lineage>
</organism>
<dbReference type="AlphaFoldDB" id="V4BAL3"/>
<feature type="compositionally biased region" description="Polar residues" evidence="1">
    <location>
        <begin position="402"/>
        <end position="414"/>
    </location>
</feature>
<dbReference type="HOGENOM" id="CLU_489437_0_0_1"/>
<evidence type="ECO:0000256" key="2">
    <source>
        <dbReference type="SAM" id="SignalP"/>
    </source>
</evidence>
<keyword evidence="2" id="KW-0732">Signal</keyword>
<dbReference type="GeneID" id="20249902"/>
<dbReference type="RefSeq" id="XP_009063267.1">
    <property type="nucleotide sequence ID" value="XM_009065019.1"/>
</dbReference>
<proteinExistence type="predicted"/>
<feature type="compositionally biased region" description="Pro residues" evidence="1">
    <location>
        <begin position="237"/>
        <end position="272"/>
    </location>
</feature>
<name>V4BAL3_LOTGI</name>
<evidence type="ECO:0000313" key="3">
    <source>
        <dbReference type="EMBL" id="ESO86014.1"/>
    </source>
</evidence>
<dbReference type="KEGG" id="lgi:LOTGIDRAFT_235610"/>
<feature type="region of interest" description="Disordered" evidence="1">
    <location>
        <begin position="193"/>
        <end position="289"/>
    </location>
</feature>
<feature type="region of interest" description="Disordered" evidence="1">
    <location>
        <begin position="359"/>
        <end position="423"/>
    </location>
</feature>
<sequence>MFAQCIALFLCSVGLPVTAVKNVGTVQNPANLQNYIVDLATGNLLPVQTSQPQGPNPVNNLGTTGTTTNGQSNYVVLNHAYLGKDPLRSNIFPQQALDNSILSTTNQLLPATNQPPAPVQNTVPQVQSTSKPLATQIANSNREPPKQSGGMTFTVATGPGTNSNFKTFGSPPLIIFAPQNPTPSIVTSTAVNTGNTGANTPTGTPAPIPGTNTVANPSTAPNPVPTTGGNNIFTTDPVPPSTNPVDPTPPSTNPVDPTPPSTNPVDPTPPSTNPVEPTPTSTHNPFVPNVPVTDPTFQSTGLPVILSTIADPMKSATGIPGLAPPGLTGEQLSQLLTSTKNPPTIFELQTGMPLNGGVLNQPTGTTTSTGAVVVDPSVINTPQPEPEPEPQTTTPTGVQPDPSASSTTATNQNQPNRNPFLPPFVPPFLGNLAPIDPSILSPLQPNAVGSGSVTSTSTPGTNGGSPSTNPGSATNAALLDQVTQRKESSTAALGNIRGLLSGMITRPTQRISLDNLLRAATTIQNLKDQVATAQSQKSISKVRSLIIEAARVANVKI</sequence>
<feature type="region of interest" description="Disordered" evidence="1">
    <location>
        <begin position="443"/>
        <end position="474"/>
    </location>
</feature>
<protein>
    <submittedName>
        <fullName evidence="3">Uncharacterized protein</fullName>
    </submittedName>
</protein>
<dbReference type="OMA" id="WRESTVE"/>
<dbReference type="EMBL" id="KB203188">
    <property type="protein sequence ID" value="ESO86014.1"/>
    <property type="molecule type" value="Genomic_DNA"/>
</dbReference>
<dbReference type="CTD" id="20249902"/>
<dbReference type="STRING" id="225164.V4BAL3"/>
<reference evidence="3 4" key="1">
    <citation type="journal article" date="2013" name="Nature">
        <title>Insights into bilaterian evolution from three spiralian genomes.</title>
        <authorList>
            <person name="Simakov O."/>
            <person name="Marletaz F."/>
            <person name="Cho S.J."/>
            <person name="Edsinger-Gonzales E."/>
            <person name="Havlak P."/>
            <person name="Hellsten U."/>
            <person name="Kuo D.H."/>
            <person name="Larsson T."/>
            <person name="Lv J."/>
            <person name="Arendt D."/>
            <person name="Savage R."/>
            <person name="Osoegawa K."/>
            <person name="de Jong P."/>
            <person name="Grimwood J."/>
            <person name="Chapman J.A."/>
            <person name="Shapiro H."/>
            <person name="Aerts A."/>
            <person name="Otillar R.P."/>
            <person name="Terry A.Y."/>
            <person name="Boore J.L."/>
            <person name="Grigoriev I.V."/>
            <person name="Lindberg D.R."/>
            <person name="Seaver E.C."/>
            <person name="Weisblat D.A."/>
            <person name="Putnam N.H."/>
            <person name="Rokhsar D.S."/>
        </authorList>
    </citation>
    <scope>NUCLEOTIDE SEQUENCE [LARGE SCALE GENOMIC DNA]</scope>
</reference>
<feature type="compositionally biased region" description="Low complexity" evidence="1">
    <location>
        <begin position="446"/>
        <end position="474"/>
    </location>
</feature>